<dbReference type="Gene3D" id="1.10.260.130">
    <property type="match status" value="1"/>
</dbReference>
<dbReference type="eggNOG" id="COG2267">
    <property type="taxonomic scope" value="Bacteria"/>
</dbReference>
<organism evidence="1 2">
    <name type="scientific">Rhodococcus erythropolis (strain PR4 / NBRC 100887)</name>
    <dbReference type="NCBI Taxonomy" id="234621"/>
    <lineage>
        <taxon>Bacteria</taxon>
        <taxon>Bacillati</taxon>
        <taxon>Actinomycetota</taxon>
        <taxon>Actinomycetes</taxon>
        <taxon>Mycobacteriales</taxon>
        <taxon>Nocardiaceae</taxon>
        <taxon>Rhodococcus</taxon>
        <taxon>Rhodococcus erythropolis group</taxon>
    </lineage>
</organism>
<dbReference type="HOGENOM" id="CLU_1348044_0_0_11"/>
<dbReference type="PANTHER" id="PTHR34853">
    <property type="match status" value="1"/>
</dbReference>
<dbReference type="EMBL" id="AP008957">
    <property type="protein sequence ID" value="BAH30723.1"/>
    <property type="molecule type" value="Genomic_DNA"/>
</dbReference>
<keyword evidence="1" id="KW-0378">Hydrolase</keyword>
<accession>C0ZLF5</accession>
<dbReference type="Gene3D" id="3.40.50.1820">
    <property type="entry name" value="alpha/beta hydrolase"/>
    <property type="match status" value="1"/>
</dbReference>
<dbReference type="AlphaFoldDB" id="C0ZLF5"/>
<dbReference type="InterPro" id="IPR029058">
    <property type="entry name" value="AB_hydrolase_fold"/>
</dbReference>
<reference evidence="1 2" key="2">
    <citation type="journal article" date="2006" name="Environ. Microbiol.">
        <title>Sequence analysis of three plasmids harboured in Rhodococcus erythropolis strain PR4.</title>
        <authorList>
            <person name="Sekine M."/>
            <person name="Tanikawa S."/>
            <person name="Omata S."/>
            <person name="Saito M."/>
            <person name="Fujisawa T."/>
            <person name="Tsukatani N."/>
            <person name="Tajima T."/>
            <person name="Sekigawa T."/>
            <person name="Kosugi H."/>
            <person name="Matsuo Y."/>
            <person name="Nishiko R."/>
            <person name="Imamura K."/>
            <person name="Ito M."/>
            <person name="Narita H."/>
            <person name="Tago S."/>
            <person name="Fujita N."/>
            <person name="Harayama S."/>
        </authorList>
    </citation>
    <scope>NUCLEOTIDE SEQUENCE [LARGE SCALE GENOMIC DNA]</scope>
    <source>
        <strain evidence="2">PR4 / NBRC 100887</strain>
    </source>
</reference>
<evidence type="ECO:0000313" key="2">
    <source>
        <dbReference type="Proteomes" id="UP000002204"/>
    </source>
</evidence>
<dbReference type="Proteomes" id="UP000002204">
    <property type="component" value="Chromosome"/>
</dbReference>
<proteinExistence type="predicted"/>
<dbReference type="SUPFAM" id="SSF53474">
    <property type="entry name" value="alpha/beta-Hydrolases"/>
    <property type="match status" value="1"/>
</dbReference>
<dbReference type="GO" id="GO:0016042">
    <property type="term" value="P:lipid catabolic process"/>
    <property type="evidence" value="ECO:0007669"/>
    <property type="project" value="InterPro"/>
</dbReference>
<dbReference type="InterPro" id="IPR005152">
    <property type="entry name" value="Lipase_secreted"/>
</dbReference>
<gene>
    <name evidence="1" type="ordered locus">RER_00150</name>
</gene>
<dbReference type="Pfam" id="PF03583">
    <property type="entry name" value="LIP"/>
    <property type="match status" value="1"/>
</dbReference>
<dbReference type="PANTHER" id="PTHR34853:SF1">
    <property type="entry name" value="LIPASE 5"/>
    <property type="match status" value="1"/>
</dbReference>
<protein>
    <submittedName>
        <fullName evidence="1">Putative hydrolase</fullName>
    </submittedName>
</protein>
<dbReference type="ESTHER" id="rhoer-c3jlf3">
    <property type="family name" value="Fungal-Bact_LIP"/>
</dbReference>
<dbReference type="KEGG" id="rer:RER_00150"/>
<evidence type="ECO:0000313" key="1">
    <source>
        <dbReference type="EMBL" id="BAH30723.1"/>
    </source>
</evidence>
<dbReference type="GO" id="GO:0004806">
    <property type="term" value="F:triacylglycerol lipase activity"/>
    <property type="evidence" value="ECO:0007669"/>
    <property type="project" value="InterPro"/>
</dbReference>
<reference evidence="2" key="1">
    <citation type="submission" date="2005-03" db="EMBL/GenBank/DDBJ databases">
        <title>Comparison of the complete genome sequences of Rhodococcus erythropolis PR4 and Rhodococcus opacus B4.</title>
        <authorList>
            <person name="Takarada H."/>
            <person name="Sekine M."/>
            <person name="Hosoyama A."/>
            <person name="Yamada R."/>
            <person name="Fujisawa T."/>
            <person name="Omata S."/>
            <person name="Shimizu A."/>
            <person name="Tsukatani N."/>
            <person name="Tanikawa S."/>
            <person name="Fujita N."/>
            <person name="Harayama S."/>
        </authorList>
    </citation>
    <scope>NUCLEOTIDE SEQUENCE [LARGE SCALE GENOMIC DNA]</scope>
    <source>
        <strain evidence="2">PR4 / NBRC 100887</strain>
    </source>
</reference>
<sequence>MKPSYAPELDLKGTYAGAPPADLAATLQQVDGTFLTGVIGYALNGILAQYPEVQPLLDAEINDRGRQMLAATKNQCVAESGLQFGFQQSSSFTNSGESLSAVLARLPMAQAILDEQKIGKLTPESPVLIQHGRSDDIVPFGQGQQLARDWCGKGATVQFSVNELPPIIPGMAINHATPYLVGTPESVGYMIDRFNNVPAPSNC</sequence>
<name>C0ZLF5_RHOE4</name>